<dbReference type="PANTHER" id="PTHR43297">
    <property type="entry name" value="OLIGOPEPTIDE TRANSPORT ATP-BINDING PROTEIN APPD"/>
    <property type="match status" value="1"/>
</dbReference>
<keyword evidence="9 11" id="KW-1133">Transmembrane helix</keyword>
<dbReference type="InterPro" id="IPR025966">
    <property type="entry name" value="OppC_N"/>
</dbReference>
<dbReference type="SMART" id="SM00382">
    <property type="entry name" value="AAA"/>
    <property type="match status" value="1"/>
</dbReference>
<dbReference type="RefSeq" id="WP_371947493.1">
    <property type="nucleotide sequence ID" value="NZ_JAXCEI010000002.1"/>
</dbReference>
<keyword evidence="4 11" id="KW-0813">Transport</keyword>
<evidence type="ECO:0000256" key="9">
    <source>
        <dbReference type="ARBA" id="ARBA00022989"/>
    </source>
</evidence>
<evidence type="ECO:0000259" key="13">
    <source>
        <dbReference type="PROSITE" id="PS50893"/>
    </source>
</evidence>
<dbReference type="EMBL" id="JAXCEI010000002">
    <property type="protein sequence ID" value="MFA1538152.1"/>
    <property type="molecule type" value="Genomic_DNA"/>
</dbReference>
<keyword evidence="10 11" id="KW-0472">Membrane</keyword>
<dbReference type="InterPro" id="IPR013563">
    <property type="entry name" value="Oligopep_ABC_C"/>
</dbReference>
<dbReference type="SUPFAM" id="SSF52540">
    <property type="entry name" value="P-loop containing nucleoside triphosphate hydrolases"/>
    <property type="match status" value="1"/>
</dbReference>
<keyword evidence="8" id="KW-0067">ATP-binding</keyword>
<dbReference type="InterPro" id="IPR003593">
    <property type="entry name" value="AAA+_ATPase"/>
</dbReference>
<comment type="similarity">
    <text evidence="3">Belongs to the ABC transporter superfamily.</text>
</comment>
<dbReference type="PROSITE" id="PS50893">
    <property type="entry name" value="ABC_TRANSPORTER_2"/>
    <property type="match status" value="1"/>
</dbReference>
<keyword evidence="16" id="KW-1185">Reference proteome</keyword>
<feature type="transmembrane region" description="Helical" evidence="11">
    <location>
        <begin position="83"/>
        <end position="104"/>
    </location>
</feature>
<dbReference type="PANTHER" id="PTHR43297:SF2">
    <property type="entry name" value="DIPEPTIDE TRANSPORT ATP-BINDING PROTEIN DPPD"/>
    <property type="match status" value="1"/>
</dbReference>
<evidence type="ECO:0000256" key="1">
    <source>
        <dbReference type="ARBA" id="ARBA00004141"/>
    </source>
</evidence>
<evidence type="ECO:0000256" key="10">
    <source>
        <dbReference type="ARBA" id="ARBA00023136"/>
    </source>
</evidence>
<gene>
    <name evidence="15" type="ORF">SM611_04355</name>
</gene>
<dbReference type="InterPro" id="IPR000515">
    <property type="entry name" value="MetI-like"/>
</dbReference>
<dbReference type="InterPro" id="IPR050388">
    <property type="entry name" value="ABC_Ni/Peptide_Import"/>
</dbReference>
<evidence type="ECO:0000313" key="15">
    <source>
        <dbReference type="EMBL" id="MFA1538152.1"/>
    </source>
</evidence>
<dbReference type="InterPro" id="IPR035906">
    <property type="entry name" value="MetI-like_sf"/>
</dbReference>
<dbReference type="NCBIfam" id="TIGR01727">
    <property type="entry name" value="oligo_HPY"/>
    <property type="match status" value="1"/>
</dbReference>
<dbReference type="PROSITE" id="PS50928">
    <property type="entry name" value="ABC_TM1"/>
    <property type="match status" value="1"/>
</dbReference>
<dbReference type="InterPro" id="IPR017871">
    <property type="entry name" value="ABC_transporter-like_CS"/>
</dbReference>
<evidence type="ECO:0000256" key="4">
    <source>
        <dbReference type="ARBA" id="ARBA00022448"/>
    </source>
</evidence>
<evidence type="ECO:0000256" key="11">
    <source>
        <dbReference type="RuleBase" id="RU363032"/>
    </source>
</evidence>
<dbReference type="CDD" id="cd03257">
    <property type="entry name" value="ABC_NikE_OppD_transporters"/>
    <property type="match status" value="1"/>
</dbReference>
<keyword evidence="7" id="KW-0547">Nucleotide-binding</keyword>
<evidence type="ECO:0000256" key="2">
    <source>
        <dbReference type="ARBA" id="ARBA00004202"/>
    </source>
</evidence>
<proteinExistence type="inferred from homology"/>
<feature type="transmembrane region" description="Helical" evidence="11">
    <location>
        <begin position="21"/>
        <end position="42"/>
    </location>
</feature>
<comment type="subcellular location">
    <subcellularLocation>
        <location evidence="11">Cell membrane</location>
        <topology evidence="11">Multi-pass membrane protein</topology>
    </subcellularLocation>
    <subcellularLocation>
        <location evidence="2">Cell membrane</location>
        <topology evidence="2">Peripheral membrane protein</topology>
    </subcellularLocation>
    <subcellularLocation>
        <location evidence="1">Membrane</location>
        <topology evidence="1">Multi-pass membrane protein</topology>
    </subcellularLocation>
</comment>
<name>A0ABV4Q674_9ACTN</name>
<feature type="region of interest" description="Disordered" evidence="12">
    <location>
        <begin position="289"/>
        <end position="308"/>
    </location>
</feature>
<evidence type="ECO:0000313" key="16">
    <source>
        <dbReference type="Proteomes" id="UP001569963"/>
    </source>
</evidence>
<dbReference type="Gene3D" id="1.10.3720.10">
    <property type="entry name" value="MetI-like"/>
    <property type="match status" value="1"/>
</dbReference>
<evidence type="ECO:0000259" key="14">
    <source>
        <dbReference type="PROSITE" id="PS50928"/>
    </source>
</evidence>
<reference evidence="15 16" key="1">
    <citation type="submission" date="2023-11" db="EMBL/GenBank/DDBJ databases">
        <title>Actinomadura monticuli sp. nov., isolated from volcanic ash.</title>
        <authorList>
            <person name="Lee S.D."/>
            <person name="Yang H."/>
            <person name="Kim I.S."/>
        </authorList>
    </citation>
    <scope>NUCLEOTIDE SEQUENCE [LARGE SCALE GENOMIC DNA]</scope>
    <source>
        <strain evidence="15 16">DLS-62</strain>
    </source>
</reference>
<feature type="domain" description="ABC transporter" evidence="13">
    <location>
        <begin position="318"/>
        <end position="569"/>
    </location>
</feature>
<evidence type="ECO:0000256" key="8">
    <source>
        <dbReference type="ARBA" id="ARBA00022840"/>
    </source>
</evidence>
<feature type="transmembrane region" description="Helical" evidence="11">
    <location>
        <begin position="116"/>
        <end position="137"/>
    </location>
</feature>
<dbReference type="InterPro" id="IPR027417">
    <property type="entry name" value="P-loop_NTPase"/>
</dbReference>
<dbReference type="Pfam" id="PF00528">
    <property type="entry name" value="BPD_transp_1"/>
    <property type="match status" value="1"/>
</dbReference>
<dbReference type="CDD" id="cd06261">
    <property type="entry name" value="TM_PBP2"/>
    <property type="match status" value="1"/>
</dbReference>
<sequence length="654" mass="68280">MSAPDRLRGRIGARLLRSKATLFWTGVVALVVLAAALAPLIAPYDPLKGDVREGLLGPSADHWLGTDKLGRDVLSRILYGARVALASGAEAVGIAAVIGIPLGLLSGYAGGWTDRILMRIVEGAMSVPFLVLAIALISVLGPGLWKSMAVVGVVYAMTLLRLTRGETLAAREELYVDGVRVAGARAPRILFRHILPNITPPLIVQVTLMIAGAIIAEATLSFLGLGAQAGDASWGSMLADAQASIRQSFFLALPPGFAILLTVLAFNQVGDGVRDLFAREAKAGSLGVNPVHRDAEAPGTAPDAGPEIAGAAVPDPLLSVRDLTVSFPQPGAGRVDVVQHVSFDVGRGEVLGLVGESGSGKSVTAMSLLGLVPDPGRVTAAAVRLDGRELTGLAFDELRTVRGGEIGVVFQEPIASLNPAYTVGDQVAEVLREHEGLTRARARARVIELFEQVGIPDPAARIGAYPHQFSGGMAQRVMIAMALACRPRLLVADEPTTALDVTVQGQVLDLLLELRASIGTSILLITHDLGVVADVADRVAVMYAGQLVECGPTEEVFRRPSHPYTEGLLASLPRNVRRTGRLPSIPGVVPPPDAWPEGCHFADRCAHARPECTAGPVELTAAGGGARAARCVRAGELTLTGVGETGAEQIAKKA</sequence>
<accession>A0ABV4Q674</accession>
<dbReference type="SUPFAM" id="SSF161098">
    <property type="entry name" value="MetI-like"/>
    <property type="match status" value="1"/>
</dbReference>
<organism evidence="15 16">
    <name type="scientific">Actinomadura monticuli</name>
    <dbReference type="NCBI Taxonomy" id="3097367"/>
    <lineage>
        <taxon>Bacteria</taxon>
        <taxon>Bacillati</taxon>
        <taxon>Actinomycetota</taxon>
        <taxon>Actinomycetes</taxon>
        <taxon>Streptosporangiales</taxon>
        <taxon>Thermomonosporaceae</taxon>
        <taxon>Actinomadura</taxon>
    </lineage>
</organism>
<evidence type="ECO:0000256" key="7">
    <source>
        <dbReference type="ARBA" id="ARBA00022741"/>
    </source>
</evidence>
<comment type="caution">
    <text evidence="15">The sequence shown here is derived from an EMBL/GenBank/DDBJ whole genome shotgun (WGS) entry which is preliminary data.</text>
</comment>
<protein>
    <submittedName>
        <fullName evidence="15">Dipeptide/oligopeptide/nickel ABC transporter permease/ATP-binding protein</fullName>
    </submittedName>
</protein>
<feature type="transmembrane region" description="Helical" evidence="11">
    <location>
        <begin position="245"/>
        <end position="266"/>
    </location>
</feature>
<feature type="domain" description="ABC transmembrane type-1" evidence="14">
    <location>
        <begin position="81"/>
        <end position="270"/>
    </location>
</feature>
<comment type="similarity">
    <text evidence="11">Belongs to the binding-protein-dependent transport system permease family.</text>
</comment>
<dbReference type="Pfam" id="PF08352">
    <property type="entry name" value="oligo_HPY"/>
    <property type="match status" value="1"/>
</dbReference>
<dbReference type="PROSITE" id="PS00211">
    <property type="entry name" value="ABC_TRANSPORTER_1"/>
    <property type="match status" value="1"/>
</dbReference>
<keyword evidence="5" id="KW-1003">Cell membrane</keyword>
<evidence type="ECO:0000256" key="3">
    <source>
        <dbReference type="ARBA" id="ARBA00005417"/>
    </source>
</evidence>
<dbReference type="Proteomes" id="UP001569963">
    <property type="component" value="Unassembled WGS sequence"/>
</dbReference>
<keyword evidence="6 11" id="KW-0812">Transmembrane</keyword>
<feature type="transmembrane region" description="Helical" evidence="11">
    <location>
        <begin position="202"/>
        <end position="225"/>
    </location>
</feature>
<evidence type="ECO:0000256" key="5">
    <source>
        <dbReference type="ARBA" id="ARBA00022475"/>
    </source>
</evidence>
<evidence type="ECO:0000256" key="12">
    <source>
        <dbReference type="SAM" id="MobiDB-lite"/>
    </source>
</evidence>
<dbReference type="InterPro" id="IPR003439">
    <property type="entry name" value="ABC_transporter-like_ATP-bd"/>
</dbReference>
<dbReference type="Gene3D" id="3.40.50.300">
    <property type="entry name" value="P-loop containing nucleotide triphosphate hydrolases"/>
    <property type="match status" value="1"/>
</dbReference>
<dbReference type="Pfam" id="PF00005">
    <property type="entry name" value="ABC_tran"/>
    <property type="match status" value="1"/>
</dbReference>
<evidence type="ECO:0000256" key="6">
    <source>
        <dbReference type="ARBA" id="ARBA00022692"/>
    </source>
</evidence>
<dbReference type="Pfam" id="PF12911">
    <property type="entry name" value="OppC_N"/>
    <property type="match status" value="1"/>
</dbReference>